<gene>
    <name evidence="1" type="ORF">C1N32_20625</name>
</gene>
<accession>A0A2J8HSB9</accession>
<organism evidence="1 2">
    <name type="scientific">Vibrio diazotrophicus</name>
    <dbReference type="NCBI Taxonomy" id="685"/>
    <lineage>
        <taxon>Bacteria</taxon>
        <taxon>Pseudomonadati</taxon>
        <taxon>Pseudomonadota</taxon>
        <taxon>Gammaproteobacteria</taxon>
        <taxon>Vibrionales</taxon>
        <taxon>Vibrionaceae</taxon>
        <taxon>Vibrio</taxon>
    </lineage>
</organism>
<sequence length="64" mass="7244">MQLRDLSDGTFFRIARTGQTAIKLGIWGNKKSWRAVQFLGKKGIRTMNHQVEVEPLTVSKEQAA</sequence>
<proteinExistence type="predicted"/>
<dbReference type="EMBL" id="POSK01000023">
    <property type="protein sequence ID" value="PNI01170.1"/>
    <property type="molecule type" value="Genomic_DNA"/>
</dbReference>
<dbReference type="RefSeq" id="WP_102967276.1">
    <property type="nucleotide sequence ID" value="NZ_POSK01000023.1"/>
</dbReference>
<evidence type="ECO:0000313" key="2">
    <source>
        <dbReference type="Proteomes" id="UP000236449"/>
    </source>
</evidence>
<dbReference type="AlphaFoldDB" id="A0A2J8HSB9"/>
<name>A0A2J8HSB9_VIBDI</name>
<dbReference type="Proteomes" id="UP000236449">
    <property type="component" value="Unassembled WGS sequence"/>
</dbReference>
<evidence type="ECO:0000313" key="1">
    <source>
        <dbReference type="EMBL" id="PNI01170.1"/>
    </source>
</evidence>
<comment type="caution">
    <text evidence="1">The sequence shown here is derived from an EMBL/GenBank/DDBJ whole genome shotgun (WGS) entry which is preliminary data.</text>
</comment>
<protein>
    <submittedName>
        <fullName evidence="1">Uncharacterized protein</fullName>
    </submittedName>
</protein>
<reference evidence="1 2" key="1">
    <citation type="submission" date="2018-01" db="EMBL/GenBank/DDBJ databases">
        <title>Draft genome sequences of six Vibrio diazotrophicus strains isolated from deep-sea sediments of the Baltic Sea.</title>
        <authorList>
            <person name="Castillo D."/>
            <person name="Vandieken V."/>
            <person name="Chiang O."/>
            <person name="Middelboe M."/>
        </authorList>
    </citation>
    <scope>NUCLEOTIDE SEQUENCE [LARGE SCALE GENOMIC DNA]</scope>
    <source>
        <strain evidence="1 2">60.27F</strain>
    </source>
</reference>